<dbReference type="Pfam" id="PF18310">
    <property type="entry name" value="DUF5605"/>
    <property type="match status" value="1"/>
</dbReference>
<accession>A0A426DSE4</accession>
<feature type="domain" description="Apiosidase-like catalytic" evidence="1">
    <location>
        <begin position="109"/>
        <end position="380"/>
    </location>
</feature>
<evidence type="ECO:0000259" key="3">
    <source>
        <dbReference type="Pfam" id="PF18310"/>
    </source>
</evidence>
<dbReference type="Gene3D" id="3.20.20.80">
    <property type="entry name" value="Glycosidases"/>
    <property type="match status" value="1"/>
</dbReference>
<evidence type="ECO:0000259" key="2">
    <source>
        <dbReference type="Pfam" id="PF16586"/>
    </source>
</evidence>
<dbReference type="AlphaFoldDB" id="A0A426DSE4"/>
<protein>
    <submittedName>
        <fullName evidence="4">DUF5060 domain-containing protein</fullName>
    </submittedName>
</protein>
<reference evidence="4" key="1">
    <citation type="submission" date="2018-10" db="EMBL/GenBank/DDBJ databases">
        <title>Schaedlerella arabinophila gen. nov. sp. nov., isolated from the mouse intestinal tract and comparative analysis with the genome of the closely related altered Schaedler flora strain ASF502.</title>
        <authorList>
            <person name="Miyake S."/>
            <person name="Soh M."/>
            <person name="Seedorf H."/>
        </authorList>
    </citation>
    <scope>NUCLEOTIDE SEQUENCE [LARGE SCALE GENOMIC DNA]</scope>
    <source>
        <strain evidence="4">DSM 106076</strain>
    </source>
</reference>
<comment type="caution">
    <text evidence="4">The sequence shown here is derived from an EMBL/GenBank/DDBJ whole genome shotgun (WGS) entry which is preliminary data.</text>
</comment>
<dbReference type="Pfam" id="PF13204">
    <property type="entry name" value="Apiosidase"/>
    <property type="match status" value="1"/>
</dbReference>
<keyword evidence="5" id="KW-1185">Reference proteome</keyword>
<dbReference type="Gene3D" id="2.60.40.10">
    <property type="entry name" value="Immunoglobulins"/>
    <property type="match status" value="1"/>
</dbReference>
<dbReference type="InterPro" id="IPR032260">
    <property type="entry name" value="DUF5060"/>
</dbReference>
<sequence length="497" mass="58292">MTEQYKIFEENLTGTAQGNPYTDIWLKAAFKNDSETVEVNGFYCGDGNYRVRFMPAEPGTWTAVTRSNDPMLNGRRLVCECTPASEGNHGRVLRKDEVYPQSACTEEDRFHFSYEDGSRFQPFGTTCYAWINQPGDIQEQTLETLKSSCFNKVRMCIFPKFYTYNTADPEFYAFEGNEAEGFDHTRFNPVFWDNLEKRIRQLDELGIEADLILLHPYDKWGFAKMDRETDVFYLKYAVDRLCHFKNVWWALANEFDLLPWKSVEDWELYARTVMCRDSYGHLRSIHNCVKLYDHTRPWITHVSIQRIDVYKTAEAVSEWRQEYQKPVVVDECAYEGNINFGWGNITGEEMTRRFWEGCIRGGYLSHGEVYVQHEQIWWSHGGKLHGTCPERIAFLKGIMEDVPEGAAPLKLTPENHEANWDVPCLCREEDHSYYLYYFGFFQPAFRTYELPEGCSYEIELIDTWDMTVEKLPGTYAGSVRIELPQKQYMAVRMRKVC</sequence>
<dbReference type="InterPro" id="IPR041239">
    <property type="entry name" value="DUF5605"/>
</dbReference>
<feature type="domain" description="DUF5605" evidence="3">
    <location>
        <begin position="420"/>
        <end position="494"/>
    </location>
</feature>
<dbReference type="PANTHER" id="PTHR37836">
    <property type="entry name" value="LMO1036 PROTEIN"/>
    <property type="match status" value="1"/>
</dbReference>
<dbReference type="InterPro" id="IPR025277">
    <property type="entry name" value="Apiosidase-like_cat_dom"/>
</dbReference>
<proteinExistence type="predicted"/>
<dbReference type="Gene3D" id="2.60.40.3950">
    <property type="match status" value="1"/>
</dbReference>
<dbReference type="EMBL" id="RHJS01000002">
    <property type="protein sequence ID" value="RRK35520.1"/>
    <property type="molecule type" value="Genomic_DNA"/>
</dbReference>
<gene>
    <name evidence="4" type="ORF">EBB54_25015</name>
</gene>
<evidence type="ECO:0000313" key="5">
    <source>
        <dbReference type="Proteomes" id="UP000274920"/>
    </source>
</evidence>
<dbReference type="RefSeq" id="WP_125129384.1">
    <property type="nucleotide sequence ID" value="NZ_RHJS01000002.1"/>
</dbReference>
<dbReference type="Proteomes" id="UP000274920">
    <property type="component" value="Unassembled WGS sequence"/>
</dbReference>
<dbReference type="Pfam" id="PF16586">
    <property type="entry name" value="DUF5060"/>
    <property type="match status" value="1"/>
</dbReference>
<dbReference type="SUPFAM" id="SSF51445">
    <property type="entry name" value="(Trans)glycosidases"/>
    <property type="match status" value="1"/>
</dbReference>
<dbReference type="InterPro" id="IPR017853">
    <property type="entry name" value="GH"/>
</dbReference>
<name>A0A426DSE4_9FIRM</name>
<organism evidence="4 5">
    <name type="scientific">Schaedlerella arabinosiphila</name>
    <dbReference type="NCBI Taxonomy" id="2044587"/>
    <lineage>
        <taxon>Bacteria</taxon>
        <taxon>Bacillati</taxon>
        <taxon>Bacillota</taxon>
        <taxon>Clostridia</taxon>
        <taxon>Lachnospirales</taxon>
        <taxon>Lachnospiraceae</taxon>
        <taxon>Schaedlerella</taxon>
    </lineage>
</organism>
<evidence type="ECO:0000313" key="4">
    <source>
        <dbReference type="EMBL" id="RRK35520.1"/>
    </source>
</evidence>
<dbReference type="PANTHER" id="PTHR37836:SF2">
    <property type="entry name" value="DUF4038 DOMAIN-CONTAINING PROTEIN"/>
    <property type="match status" value="1"/>
</dbReference>
<dbReference type="InterPro" id="IPR013783">
    <property type="entry name" value="Ig-like_fold"/>
</dbReference>
<evidence type="ECO:0000259" key="1">
    <source>
        <dbReference type="Pfam" id="PF13204"/>
    </source>
</evidence>
<feature type="domain" description="DUF5060" evidence="2">
    <location>
        <begin position="2"/>
        <end position="67"/>
    </location>
</feature>